<dbReference type="Pfam" id="PF14518">
    <property type="entry name" value="Haem_oxygenas_2"/>
    <property type="match status" value="1"/>
</dbReference>
<feature type="transmembrane region" description="Helical" evidence="2">
    <location>
        <begin position="44"/>
        <end position="63"/>
    </location>
</feature>
<dbReference type="GeneID" id="91094546"/>
<dbReference type="AlphaFoldDB" id="A0AAX4JU47"/>
<evidence type="ECO:0008006" key="5">
    <source>
        <dbReference type="Google" id="ProtNLM"/>
    </source>
</evidence>
<dbReference type="SMART" id="SM01236">
    <property type="entry name" value="Haem_oxygenase_2"/>
    <property type="match status" value="1"/>
</dbReference>
<sequence>MNASRTSTLTSIEGMVHRTISSSSNSLWMMKDTFHKIENWTSHYHAIAILIIISTIVGITRIIRETNRGRLTSRQIEKQSNHRIEQSPRRQETKLDASQVISEKPNSIPSPTTQSRNVKHKQNDLYLSAFPDLTKEVNVTDEKIKSRMIKDKELYWKLQNLEDHLDVIDEARERLVELFNQVLYESLNDPTDTILSLPEYESESLCNFLENSHRSSANRYEAYLDRRKNGGPREMFPSKEYALEWLRLSGVVKYVDGSWLGGILGIGTGKTKGLNSNANSMNQRKSGENSCKLERNVSKMAWQVISEEFGDGDLEKNHIYLYEKLLNEMKLGKLETLKDGNVKSSSGDKKGFDGLLEEEQGIPKCWEAAIAQQCIGLLSSTNEFFPEALGFNMSYESLPYHLLVTTKELKELKLNNYYFQIHVTIDNSDSGHSAMARLAVEHYLKGILERDGFEKMQQIWKRIQLGYLLAEGLPTTPSSPIEFEKNNNNNVYQPKDLSLDVTNKPATLSESKMIEIIMKKSKSASKMHCPCNKMKIGQFNLEEWLNPLTITKDKTLTFLRLLSLKKPFVIPGNPEKSLFIKDLNWNGKMFGAFTKSETDQVKQWIISLNPKYLGGKEITNGTYERFIGHSPFSRTRNIDNNDKSTSLTPLEKRAMDLWKVYDDDLPPLPILSIDQSISPEQLVNKQPTQHKIDFQTIRSIWYTSTSLFENFQLQTSKFACLDSMFTLRILRIQLGFSELHLPNDICNGIEDVEKNALEQIVGLWELGEKLDRCSSSSSSTSSSSVNLIDLSKSIRSEGQRKLNDFCSRLLDLRLKPYTNSSKIFGVYLSICQNIYMNQSLVDLFINQEQEDYRNILERINQEQIKIISEYINHLRKTRTDQQQWEQDFLQGYYWVESELSSILSSS</sequence>
<keyword evidence="4" id="KW-1185">Reference proteome</keyword>
<keyword evidence="2" id="KW-0472">Membrane</keyword>
<name>A0AAX4JU47_9TREE</name>
<evidence type="ECO:0000313" key="4">
    <source>
        <dbReference type="Proteomes" id="UP001355207"/>
    </source>
</evidence>
<proteinExistence type="predicted"/>
<feature type="region of interest" description="Disordered" evidence="1">
    <location>
        <begin position="73"/>
        <end position="119"/>
    </location>
</feature>
<evidence type="ECO:0000256" key="1">
    <source>
        <dbReference type="SAM" id="MobiDB-lite"/>
    </source>
</evidence>
<dbReference type="EMBL" id="CP144102">
    <property type="protein sequence ID" value="WWC88961.1"/>
    <property type="molecule type" value="Genomic_DNA"/>
</dbReference>
<feature type="compositionally biased region" description="Basic and acidic residues" evidence="1">
    <location>
        <begin position="75"/>
        <end position="95"/>
    </location>
</feature>
<organism evidence="3 4">
    <name type="scientific">Kwoniella dendrophila CBS 6074</name>
    <dbReference type="NCBI Taxonomy" id="1295534"/>
    <lineage>
        <taxon>Eukaryota</taxon>
        <taxon>Fungi</taxon>
        <taxon>Dikarya</taxon>
        <taxon>Basidiomycota</taxon>
        <taxon>Agaricomycotina</taxon>
        <taxon>Tremellomycetes</taxon>
        <taxon>Tremellales</taxon>
        <taxon>Cryptococcaceae</taxon>
        <taxon>Kwoniella</taxon>
    </lineage>
</organism>
<dbReference type="Proteomes" id="UP001355207">
    <property type="component" value="Chromosome 5"/>
</dbReference>
<keyword evidence="2" id="KW-1133">Transmembrane helix</keyword>
<gene>
    <name evidence="3" type="ORF">L201_003876</name>
</gene>
<evidence type="ECO:0000256" key="2">
    <source>
        <dbReference type="SAM" id="Phobius"/>
    </source>
</evidence>
<reference evidence="3 4" key="1">
    <citation type="submission" date="2024-01" db="EMBL/GenBank/DDBJ databases">
        <title>Comparative genomics of Cryptococcus and Kwoniella reveals pathogenesis evolution and contrasting modes of karyotype evolution via chromosome fusion or intercentromeric recombination.</title>
        <authorList>
            <person name="Coelho M.A."/>
            <person name="David-Palma M."/>
            <person name="Shea T."/>
            <person name="Bowers K."/>
            <person name="McGinley-Smith S."/>
            <person name="Mohammad A.W."/>
            <person name="Gnirke A."/>
            <person name="Yurkov A.M."/>
            <person name="Nowrousian M."/>
            <person name="Sun S."/>
            <person name="Cuomo C.A."/>
            <person name="Heitman J."/>
        </authorList>
    </citation>
    <scope>NUCLEOTIDE SEQUENCE [LARGE SCALE GENOMIC DNA]</scope>
    <source>
        <strain evidence="3 4">CBS 6074</strain>
    </source>
</reference>
<protein>
    <recommendedName>
        <fullName evidence="5">Nuclear pore complex protein</fullName>
    </recommendedName>
</protein>
<keyword evidence="2" id="KW-0812">Transmembrane</keyword>
<accession>A0AAX4JU47</accession>
<dbReference type="RefSeq" id="XP_066075724.1">
    <property type="nucleotide sequence ID" value="XM_066219627.1"/>
</dbReference>
<evidence type="ECO:0000313" key="3">
    <source>
        <dbReference type="EMBL" id="WWC88961.1"/>
    </source>
</evidence>
<feature type="compositionally biased region" description="Polar residues" evidence="1">
    <location>
        <begin position="99"/>
        <end position="116"/>
    </location>
</feature>